<dbReference type="Gene3D" id="1.10.30.10">
    <property type="entry name" value="High mobility group box domain"/>
    <property type="match status" value="1"/>
</dbReference>
<evidence type="ECO:0000256" key="2">
    <source>
        <dbReference type="ARBA" id="ARBA00007057"/>
    </source>
</evidence>
<dbReference type="Pfam" id="PF13017">
    <property type="entry name" value="Maelstrom"/>
    <property type="match status" value="1"/>
</dbReference>
<gene>
    <name evidence="8" type="ORF">OCTVUL_1B013282</name>
</gene>
<feature type="region of interest" description="Disordered" evidence="6">
    <location>
        <begin position="45"/>
        <end position="68"/>
    </location>
</feature>
<evidence type="ECO:0000256" key="4">
    <source>
        <dbReference type="ARBA" id="ARBA00023158"/>
    </source>
</evidence>
<keyword evidence="4" id="KW-0943">RNA-mediated gene silencing</keyword>
<comment type="similarity">
    <text evidence="2">Belongs to the maelstrom family.</text>
</comment>
<evidence type="ECO:0000256" key="5">
    <source>
        <dbReference type="ARBA" id="ARBA00023242"/>
    </source>
</evidence>
<feature type="domain" description="Maelstrom" evidence="7">
    <location>
        <begin position="121"/>
        <end position="315"/>
    </location>
</feature>
<dbReference type="PANTHER" id="PTHR13471">
    <property type="entry name" value="TETRATRICOPEPTIDE-LIKE HELICAL"/>
    <property type="match status" value="1"/>
</dbReference>
<protein>
    <submittedName>
        <fullName evidence="8">Nuclear exosome regulator NRDE2-like</fullName>
    </submittedName>
</protein>
<dbReference type="GO" id="GO:0071013">
    <property type="term" value="C:catalytic step 2 spliceosome"/>
    <property type="evidence" value="ECO:0007669"/>
    <property type="project" value="TreeGrafter"/>
</dbReference>
<reference evidence="8" key="1">
    <citation type="submission" date="2023-08" db="EMBL/GenBank/DDBJ databases">
        <authorList>
            <person name="Alioto T."/>
            <person name="Alioto T."/>
            <person name="Gomez Garrido J."/>
        </authorList>
    </citation>
    <scope>NUCLEOTIDE SEQUENCE</scope>
</reference>
<dbReference type="CDD" id="cd22200">
    <property type="entry name" value="NRDE2_MID"/>
    <property type="match status" value="1"/>
</dbReference>
<dbReference type="InterPro" id="IPR024970">
    <property type="entry name" value="Maelstrom"/>
</dbReference>
<organism evidence="8 9">
    <name type="scientific">Octopus vulgaris</name>
    <name type="common">Common octopus</name>
    <dbReference type="NCBI Taxonomy" id="6645"/>
    <lineage>
        <taxon>Eukaryota</taxon>
        <taxon>Metazoa</taxon>
        <taxon>Spiralia</taxon>
        <taxon>Lophotrochozoa</taxon>
        <taxon>Mollusca</taxon>
        <taxon>Cephalopoda</taxon>
        <taxon>Coleoidea</taxon>
        <taxon>Octopodiformes</taxon>
        <taxon>Octopoda</taxon>
        <taxon>Incirrata</taxon>
        <taxon>Octopodidae</taxon>
        <taxon>Octopus</taxon>
    </lineage>
</organism>
<feature type="region of interest" description="Disordered" evidence="6">
    <location>
        <begin position="316"/>
        <end position="359"/>
    </location>
</feature>
<evidence type="ECO:0000256" key="6">
    <source>
        <dbReference type="SAM" id="MobiDB-lite"/>
    </source>
</evidence>
<keyword evidence="9" id="KW-1185">Reference proteome</keyword>
<dbReference type="Pfam" id="PF08424">
    <property type="entry name" value="NRDE-2"/>
    <property type="match status" value="1"/>
</dbReference>
<dbReference type="InterPro" id="IPR011990">
    <property type="entry name" value="TPR-like_helical_dom_sf"/>
</dbReference>
<sequence>MKQLMEEMKLEGHNFPNGLADVVAIAGPKWKLMTTNEKYPYEKMSREIKENSRKKNNTSNKKSDSRLDCTGQLISSHTEPLDEIAKFYAEQDRDVTSKWPHNSDILYEKFYLLNFQLLCKTSDDECLPVEVSALEYNMKEGITKEMHQFINAGSIPVGYRYEAQFHSDNTHQIPIENFEMATSDYTQLWKDLLKFSDKKQFYCLSRDFKEVESCLNWISVRSESARSKYIQLYALEKLVMDLFKHNGFSVAKYQILDMLTTTAFDYEPNTRCPWHEQASLIHCSLAIIRRYAYAMSDSLVNVYEFTLTSQHLPVKDSKSKGVSLNPPHFGSRKNNYSRPATEKNKHWSENTKQDSPKVKQNFSADDEELEALRKPLTNANVTCATKHSYFDHNKDLHPFGTKSENESNCCSHNVSVSDTVSECDSELNHISEENEVLQNPFQFEPVFPNLSNTRSQLPASTTASRAWHNSEHAESYAHTIVIVFHWDSRNLAELYKGIPGQIFLGDNVKPSLENIFRIDCKADTNIWTYGSIYKLHVAKYFQCCKFCLGLTDDNARCLLINRTTPSSSETKKLVTKRYFDADSLKQMISPSQKTQLCQNVKQTSELLDKNVISLTDDNVNSGHNNPGHLDVALNQQVSDTNTDGENNISIATSSPVLEKVAYYNKRLHSESHNVSLWLEFVSFQETFLEKHGKMMFDDNVQLLSFRGVLEKKVAILDKAIEFNPHSIDLKVARLKLCHDLWEPNKVQESWEKLLSKHSTDSTLWKNYLLQRQCNLTTFSVLKVTKLYHKCFKCLLEAQNSESCSQILKNTLNKNLLDIFVQYCCFLLQTGFTEKMVASLQAVLEFNLFCPTSLEKSSTEDRIAVYESFWDSGVARFGEPGAEGWKSWVETKSCTKDTSYRSVSIDDIEEDIISQNKPQWQTWLNIEQLRESVHWLPWRPDTSADETLEDCEDLDRLVLFDDIAPVLIQFDDDRLKLMLLIHSLYLLGVYRNEQHFLLLTFLQKWFISPFTLIDVPQAAVLEIGLTFELLSGNKARHELFQKFVDNIFQQAVKVFSGENQTAITLLWLEHHLSLLRKSPSGADKTSSKDIHKFAKSLLKENHNRNNLILWNAFARLEWELGRKEEAFNVIETVLVMQGTDLLQIKDPWEGAGICALYHTYIDILLDLKTDSLPPCSSKECSSQDLDKSRWALIHLAEGTKLNVKNYILNTISPTMVLKTRKKFDEISERLWGQFQQSTHDKLTSICYFHTEFLECFALFEYCFNRLSAVVSLLDSVQNQFEHYLKKSERGIHTQELPFLESPAEKQIILHCDRIAVKLSLYHMSHHHLALGSLKQLIKKATERHPSHPYFLKILVHIEQSSWLMGNLRRYFDRCLLSSTLASPVLLLFALSYELEHQNKLEKQASVDGVVCATSGTLHRLRSLFERGLNQPQICNCPLIWRLYLYIEHKYGEAERATGLYYRALQHCPWAKALYKDAIAMLGDNKLQDIVDLMLEKEMRIQIPIEEIAILRGDENIIPDITISEENPSDPPKE</sequence>
<dbReference type="InterPro" id="IPR013633">
    <property type="entry name" value="NRDE-2"/>
</dbReference>
<comment type="subcellular location">
    <subcellularLocation>
        <location evidence="1">Nucleus</location>
    </subcellularLocation>
</comment>
<evidence type="ECO:0000259" key="7">
    <source>
        <dbReference type="Pfam" id="PF13017"/>
    </source>
</evidence>
<dbReference type="Proteomes" id="UP001162480">
    <property type="component" value="Chromosome 3"/>
</dbReference>
<evidence type="ECO:0000313" key="9">
    <source>
        <dbReference type="Proteomes" id="UP001162480"/>
    </source>
</evidence>
<keyword evidence="5" id="KW-0539">Nucleus</keyword>
<evidence type="ECO:0000313" key="8">
    <source>
        <dbReference type="EMBL" id="CAI9719568.1"/>
    </source>
</evidence>
<evidence type="ECO:0000256" key="3">
    <source>
        <dbReference type="ARBA" id="ARBA00009265"/>
    </source>
</evidence>
<dbReference type="GO" id="GO:0060964">
    <property type="term" value="P:regulation of miRNA-mediated gene silencing"/>
    <property type="evidence" value="ECO:0007669"/>
    <property type="project" value="InterPro"/>
</dbReference>
<dbReference type="CDD" id="cd21992">
    <property type="entry name" value="HMG-box_MAEL"/>
    <property type="match status" value="1"/>
</dbReference>
<dbReference type="InterPro" id="IPR036910">
    <property type="entry name" value="HMG_box_dom_sf"/>
</dbReference>
<accession>A0AA36ANV8</accession>
<dbReference type="PANTHER" id="PTHR13471:SF0">
    <property type="entry name" value="NUCLEAR EXOSOME REGULATOR NRDE2"/>
    <property type="match status" value="1"/>
</dbReference>
<proteinExistence type="inferred from homology"/>
<dbReference type="SUPFAM" id="SSF47095">
    <property type="entry name" value="HMG-box"/>
    <property type="match status" value="1"/>
</dbReference>
<dbReference type="Gene3D" id="1.25.40.10">
    <property type="entry name" value="Tetratricopeptide repeat domain"/>
    <property type="match status" value="1"/>
</dbReference>
<dbReference type="EMBL" id="OX597816">
    <property type="protein sequence ID" value="CAI9719568.1"/>
    <property type="molecule type" value="Genomic_DNA"/>
</dbReference>
<dbReference type="GO" id="GO:1902369">
    <property type="term" value="P:negative regulation of RNA catabolic process"/>
    <property type="evidence" value="ECO:0007669"/>
    <property type="project" value="TreeGrafter"/>
</dbReference>
<name>A0AA36ANV8_OCTVU</name>
<feature type="compositionally biased region" description="Basic and acidic residues" evidence="6">
    <location>
        <begin position="340"/>
        <end position="357"/>
    </location>
</feature>
<dbReference type="GO" id="GO:0031048">
    <property type="term" value="P:regulatory ncRNA-mediated heterochromatin formation"/>
    <property type="evidence" value="ECO:0007669"/>
    <property type="project" value="TreeGrafter"/>
</dbReference>
<dbReference type="SUPFAM" id="SSF48452">
    <property type="entry name" value="TPR-like"/>
    <property type="match status" value="1"/>
</dbReference>
<comment type="similarity">
    <text evidence="3">Belongs to the NRDE2 family.</text>
</comment>
<evidence type="ECO:0000256" key="1">
    <source>
        <dbReference type="ARBA" id="ARBA00004123"/>
    </source>
</evidence>